<comment type="caution">
    <text evidence="2">The sequence shown here is derived from an EMBL/GenBank/DDBJ whole genome shotgun (WGS) entry which is preliminary data.</text>
</comment>
<name>A0ABP9WAG9_9DEIO</name>
<evidence type="ECO:0000256" key="1">
    <source>
        <dbReference type="SAM" id="SignalP"/>
    </source>
</evidence>
<proteinExistence type="predicted"/>
<evidence type="ECO:0000313" key="3">
    <source>
        <dbReference type="Proteomes" id="UP001401887"/>
    </source>
</evidence>
<accession>A0ABP9WAG9</accession>
<reference evidence="2 3" key="1">
    <citation type="submission" date="2024-02" db="EMBL/GenBank/DDBJ databases">
        <title>Deinococcus carri NBRC 110142.</title>
        <authorList>
            <person name="Ichikawa N."/>
            <person name="Katano-Makiyama Y."/>
            <person name="Hidaka K."/>
        </authorList>
    </citation>
    <scope>NUCLEOTIDE SEQUENCE [LARGE SCALE GENOMIC DNA]</scope>
    <source>
        <strain evidence="2 3">NBRC 110142</strain>
    </source>
</reference>
<gene>
    <name evidence="2" type="ORF">Dcar01_02190</name>
</gene>
<dbReference type="Proteomes" id="UP001401887">
    <property type="component" value="Unassembled WGS sequence"/>
</dbReference>
<keyword evidence="3" id="KW-1185">Reference proteome</keyword>
<dbReference type="RefSeq" id="WP_345465048.1">
    <property type="nucleotide sequence ID" value="NZ_BAABRP010000007.1"/>
</dbReference>
<feature type="signal peptide" evidence="1">
    <location>
        <begin position="1"/>
        <end position="21"/>
    </location>
</feature>
<evidence type="ECO:0000313" key="2">
    <source>
        <dbReference type="EMBL" id="GAA5513455.1"/>
    </source>
</evidence>
<protein>
    <submittedName>
        <fullName evidence="2">Uncharacterized protein</fullName>
    </submittedName>
</protein>
<organism evidence="2 3">
    <name type="scientific">Deinococcus carri</name>
    <dbReference type="NCBI Taxonomy" id="1211323"/>
    <lineage>
        <taxon>Bacteria</taxon>
        <taxon>Thermotogati</taxon>
        <taxon>Deinococcota</taxon>
        <taxon>Deinococci</taxon>
        <taxon>Deinococcales</taxon>
        <taxon>Deinococcaceae</taxon>
        <taxon>Deinococcus</taxon>
    </lineage>
</organism>
<feature type="chain" id="PRO_5045432804" evidence="1">
    <location>
        <begin position="22"/>
        <end position="156"/>
    </location>
</feature>
<keyword evidence="1" id="KW-0732">Signal</keyword>
<sequence>MRLRLPLTLTLLAALAAPALAGGASAPPPLMPFANAVRFAGEAVPFTVDVNLSRTRTQPGGPVQILVTAITPGGEVINLNSRPIRAGEKLTWTGRLPAQGTLVIHILDDNRTASSTLLHRDSQPVRLVITGDEKGNFGVSDGLCPPRTSGVCGGPR</sequence>
<dbReference type="EMBL" id="BAABRP010000007">
    <property type="protein sequence ID" value="GAA5513455.1"/>
    <property type="molecule type" value="Genomic_DNA"/>
</dbReference>